<evidence type="ECO:0000256" key="13">
    <source>
        <dbReference type="SAM" id="Phobius"/>
    </source>
</evidence>
<keyword evidence="10" id="KW-0594">Phospholipid biosynthesis</keyword>
<evidence type="ECO:0000256" key="6">
    <source>
        <dbReference type="ARBA" id="ARBA00022692"/>
    </source>
</evidence>
<dbReference type="Pfam" id="PF01553">
    <property type="entry name" value="Acyltransferase"/>
    <property type="match status" value="1"/>
</dbReference>
<evidence type="ECO:0000256" key="5">
    <source>
        <dbReference type="ARBA" id="ARBA00022679"/>
    </source>
</evidence>
<dbReference type="AlphaFoldDB" id="A0AB34JJ09"/>
<evidence type="ECO:0000256" key="12">
    <source>
        <dbReference type="ARBA" id="ARBA00023315"/>
    </source>
</evidence>
<keyword evidence="6 13" id="KW-0812">Transmembrane</keyword>
<evidence type="ECO:0000256" key="1">
    <source>
        <dbReference type="ARBA" id="ARBA00004370"/>
    </source>
</evidence>
<comment type="subcellular location">
    <subcellularLocation>
        <location evidence="1">Membrane</location>
    </subcellularLocation>
</comment>
<organism evidence="15 16">
    <name type="scientific">Prymnesium parvum</name>
    <name type="common">Toxic golden alga</name>
    <dbReference type="NCBI Taxonomy" id="97485"/>
    <lineage>
        <taxon>Eukaryota</taxon>
        <taxon>Haptista</taxon>
        <taxon>Haptophyta</taxon>
        <taxon>Prymnesiophyceae</taxon>
        <taxon>Prymnesiales</taxon>
        <taxon>Prymnesiaceae</taxon>
        <taxon>Prymnesium</taxon>
    </lineage>
</organism>
<feature type="domain" description="Phospholipid/glycerol acyltransferase" evidence="14">
    <location>
        <begin position="122"/>
        <end position="232"/>
    </location>
</feature>
<name>A0AB34JJ09_PRYPA</name>
<dbReference type="SUPFAM" id="SSF69593">
    <property type="entry name" value="Glycerol-3-phosphate (1)-acyltransferase"/>
    <property type="match status" value="1"/>
</dbReference>
<protein>
    <recommendedName>
        <fullName evidence="14">Phospholipid/glycerol acyltransferase domain-containing protein</fullName>
    </recommendedName>
</protein>
<dbReference type="EMBL" id="JBGBPQ010000007">
    <property type="protein sequence ID" value="KAL1522060.1"/>
    <property type="molecule type" value="Genomic_DNA"/>
</dbReference>
<keyword evidence="16" id="KW-1185">Reference proteome</keyword>
<dbReference type="PANTHER" id="PTHR23063:SF52">
    <property type="entry name" value="LYSOPHOSPHATIDYLCHOLINE ACYLTRANSFERASE"/>
    <property type="match status" value="1"/>
</dbReference>
<reference evidence="15 16" key="1">
    <citation type="journal article" date="2024" name="Science">
        <title>Giant polyketide synthase enzymes in the biosynthesis of giant marine polyether toxins.</title>
        <authorList>
            <person name="Fallon T.R."/>
            <person name="Shende V.V."/>
            <person name="Wierzbicki I.H."/>
            <person name="Pendleton A.L."/>
            <person name="Watervoot N.F."/>
            <person name="Auber R.P."/>
            <person name="Gonzalez D.J."/>
            <person name="Wisecaver J.H."/>
            <person name="Moore B.S."/>
        </authorList>
    </citation>
    <scope>NUCLEOTIDE SEQUENCE [LARGE SCALE GENOMIC DNA]</scope>
    <source>
        <strain evidence="15 16">12B1</strain>
    </source>
</reference>
<comment type="similarity">
    <text evidence="3">Belongs to the 1-acyl-sn-glycerol-3-phosphate acyltransferase family.</text>
</comment>
<dbReference type="InterPro" id="IPR045252">
    <property type="entry name" value="LPCAT1-like"/>
</dbReference>
<feature type="transmembrane region" description="Helical" evidence="13">
    <location>
        <begin position="51"/>
        <end position="72"/>
    </location>
</feature>
<dbReference type="GO" id="GO:0008654">
    <property type="term" value="P:phospholipid biosynthetic process"/>
    <property type="evidence" value="ECO:0007669"/>
    <property type="project" value="UniProtKB-KW"/>
</dbReference>
<proteinExistence type="inferred from homology"/>
<evidence type="ECO:0000256" key="11">
    <source>
        <dbReference type="ARBA" id="ARBA00023264"/>
    </source>
</evidence>
<comment type="pathway">
    <text evidence="2">Lipid metabolism.</text>
</comment>
<dbReference type="InterPro" id="IPR002123">
    <property type="entry name" value="Plipid/glycerol_acylTrfase"/>
</dbReference>
<evidence type="ECO:0000313" key="16">
    <source>
        <dbReference type="Proteomes" id="UP001515480"/>
    </source>
</evidence>
<evidence type="ECO:0000256" key="2">
    <source>
        <dbReference type="ARBA" id="ARBA00005189"/>
    </source>
</evidence>
<dbReference type="Proteomes" id="UP001515480">
    <property type="component" value="Unassembled WGS sequence"/>
</dbReference>
<dbReference type="PANTHER" id="PTHR23063">
    <property type="entry name" value="PHOSPHOLIPID ACYLTRANSFERASE"/>
    <property type="match status" value="1"/>
</dbReference>
<evidence type="ECO:0000256" key="3">
    <source>
        <dbReference type="ARBA" id="ARBA00008655"/>
    </source>
</evidence>
<dbReference type="CDD" id="cd07991">
    <property type="entry name" value="LPLAT_LPCAT1-like"/>
    <property type="match status" value="1"/>
</dbReference>
<evidence type="ECO:0000256" key="10">
    <source>
        <dbReference type="ARBA" id="ARBA00023209"/>
    </source>
</evidence>
<evidence type="ECO:0000259" key="14">
    <source>
        <dbReference type="SMART" id="SM00563"/>
    </source>
</evidence>
<accession>A0AB34JJ09</accession>
<evidence type="ECO:0000256" key="7">
    <source>
        <dbReference type="ARBA" id="ARBA00022989"/>
    </source>
</evidence>
<keyword evidence="8" id="KW-0443">Lipid metabolism</keyword>
<gene>
    <name evidence="15" type="ORF">AB1Y20_021704</name>
</gene>
<evidence type="ECO:0000256" key="9">
    <source>
        <dbReference type="ARBA" id="ARBA00023136"/>
    </source>
</evidence>
<keyword evidence="4" id="KW-0444">Lipid biosynthesis</keyword>
<evidence type="ECO:0000313" key="15">
    <source>
        <dbReference type="EMBL" id="KAL1522060.1"/>
    </source>
</evidence>
<evidence type="ECO:0000256" key="8">
    <source>
        <dbReference type="ARBA" id="ARBA00023098"/>
    </source>
</evidence>
<keyword evidence="12" id="KW-0012">Acyltransferase</keyword>
<evidence type="ECO:0000256" key="4">
    <source>
        <dbReference type="ARBA" id="ARBA00022516"/>
    </source>
</evidence>
<sequence>MVAAPRRGITSARPPAEAAPIDPFAYSPARWGPGEYLRTALVGCTLLPLRLAAILGALLCAALLSACVGVALSERRPPSARARWLLQPLRLCARAVLWGAGFWRVPIDRRRCAPRAAPLPPILVAAPHSSYVDPLLLMYAELPSQLSLRLLYDVPLVGRVARAMHTIFVDRSEPASRDQARRAIRERAVGSGWPRVSIFPEGTTTNGEALIRFRAGAFEPGVAVQPVLLQYSRYPLDLNGNGPLGGLWPIFLAPLMWRNSVRVTYLAPYFPNEQEQHDAALYASNVRAAMAAELGVPTCDVVLHKELLK</sequence>
<keyword evidence="7 13" id="KW-1133">Transmembrane helix</keyword>
<keyword evidence="5" id="KW-0808">Transferase</keyword>
<keyword evidence="9 13" id="KW-0472">Membrane</keyword>
<dbReference type="SMART" id="SM00563">
    <property type="entry name" value="PlsC"/>
    <property type="match status" value="1"/>
</dbReference>
<keyword evidence="11" id="KW-1208">Phospholipid metabolism</keyword>
<dbReference type="GO" id="GO:0016020">
    <property type="term" value="C:membrane"/>
    <property type="evidence" value="ECO:0007669"/>
    <property type="project" value="UniProtKB-SubCell"/>
</dbReference>
<dbReference type="GO" id="GO:0008374">
    <property type="term" value="F:O-acyltransferase activity"/>
    <property type="evidence" value="ECO:0007669"/>
    <property type="project" value="InterPro"/>
</dbReference>
<comment type="caution">
    <text evidence="15">The sequence shown here is derived from an EMBL/GenBank/DDBJ whole genome shotgun (WGS) entry which is preliminary data.</text>
</comment>